<evidence type="ECO:0000313" key="3">
    <source>
        <dbReference type="Proteomes" id="UP000799538"/>
    </source>
</evidence>
<dbReference type="OrthoDB" id="3029470at2759"/>
<evidence type="ECO:0000313" key="2">
    <source>
        <dbReference type="EMBL" id="KAF2223748.1"/>
    </source>
</evidence>
<keyword evidence="3" id="KW-1185">Reference proteome</keyword>
<name>A0A6A6GDM8_9PEZI</name>
<organism evidence="2 3">
    <name type="scientific">Elsinoe ampelina</name>
    <dbReference type="NCBI Taxonomy" id="302913"/>
    <lineage>
        <taxon>Eukaryota</taxon>
        <taxon>Fungi</taxon>
        <taxon>Dikarya</taxon>
        <taxon>Ascomycota</taxon>
        <taxon>Pezizomycotina</taxon>
        <taxon>Dothideomycetes</taxon>
        <taxon>Dothideomycetidae</taxon>
        <taxon>Myriangiales</taxon>
        <taxon>Elsinoaceae</taxon>
        <taxon>Elsinoe</taxon>
    </lineage>
</organism>
<proteinExistence type="predicted"/>
<evidence type="ECO:0000256" key="1">
    <source>
        <dbReference type="SAM" id="Phobius"/>
    </source>
</evidence>
<gene>
    <name evidence="2" type="ORF">BDZ85DRAFT_262116</name>
</gene>
<reference evidence="3" key="1">
    <citation type="journal article" date="2020" name="Stud. Mycol.">
        <title>101 Dothideomycetes genomes: A test case for predicting lifestyles and emergence of pathogens.</title>
        <authorList>
            <person name="Haridas S."/>
            <person name="Albert R."/>
            <person name="Binder M."/>
            <person name="Bloem J."/>
            <person name="LaButti K."/>
            <person name="Salamov A."/>
            <person name="Andreopoulos B."/>
            <person name="Baker S."/>
            <person name="Barry K."/>
            <person name="Bills G."/>
            <person name="Bluhm B."/>
            <person name="Cannon C."/>
            <person name="Castanera R."/>
            <person name="Culley D."/>
            <person name="Daum C."/>
            <person name="Ezra D."/>
            <person name="Gonzalez J."/>
            <person name="Henrissat B."/>
            <person name="Kuo A."/>
            <person name="Liang C."/>
            <person name="Lipzen A."/>
            <person name="Lutzoni F."/>
            <person name="Magnuson J."/>
            <person name="Mondo S."/>
            <person name="Nolan M."/>
            <person name="Ohm R."/>
            <person name="Pangilinan J."/>
            <person name="Park H.-J."/>
            <person name="Ramirez L."/>
            <person name="Alfaro M."/>
            <person name="Sun H."/>
            <person name="Tritt A."/>
            <person name="Yoshinaga Y."/>
            <person name="Zwiers L.-H."/>
            <person name="Turgeon B."/>
            <person name="Goodwin S."/>
            <person name="Spatafora J."/>
            <person name="Crous P."/>
            <person name="Grigoriev I."/>
        </authorList>
    </citation>
    <scope>NUCLEOTIDE SEQUENCE [LARGE SCALE GENOMIC DNA]</scope>
    <source>
        <strain evidence="3">CECT 20119</strain>
    </source>
</reference>
<accession>A0A6A6GDM8</accession>
<keyword evidence="1" id="KW-0812">Transmembrane</keyword>
<dbReference type="AlphaFoldDB" id="A0A6A6GDM8"/>
<dbReference type="EMBL" id="ML992506">
    <property type="protein sequence ID" value="KAF2223748.1"/>
    <property type="molecule type" value="Genomic_DNA"/>
</dbReference>
<feature type="transmembrane region" description="Helical" evidence="1">
    <location>
        <begin position="12"/>
        <end position="29"/>
    </location>
</feature>
<keyword evidence="1" id="KW-1133">Transmembrane helix</keyword>
<protein>
    <submittedName>
        <fullName evidence="2">Uncharacterized protein</fullName>
    </submittedName>
</protein>
<dbReference type="Proteomes" id="UP000799538">
    <property type="component" value="Unassembled WGS sequence"/>
</dbReference>
<sequence length="530" mass="61307">MTFLGDDEIVILLIIEVTLYVAIWQAYLVRQSKSRRAFRLFTLFYITVLLHLGQRRTIFDNSEGIDVIFHPWLVPSTPPPYDPAPLDGDEHYWPERAISPPPDVSPVPLNVTNAIQLHNQIVDHALYNLPHAAQHISTNYFSLHNASSILPRLTPTTIEFLSGIHVWQADKFSLTPTFRSPPWPGDLSPDPEGDDWMWYDSFPFGVLLYASGEMSSDDRGLVLDQRTNMVRFFVSTDPSWEVKSWIPLEYALELMLREVQEGRVAIGGEAIEKAGFQGSVERAKDLWFEQVWERKEWIQKDVDRAVGMWEAYLAIVGMKMGEVVAGAQNMIGRDVVERLELGSWARTLLPRLRRPKFEFVAPDLKLVDEEMLVKTSEHDRRRRRIKEHHWEDEKDPVTLLFYIDVRFSNLSWGAWDRQWVAPYFAKHRVLDDRCGLYLGNAHEDRMSFILPGPDRDSEEVVVRFSDPHGRSRGQFLNATEELIYDAVHAYSPLRFRHLVAQWADMVLSGRWSVESDGVHDDLQDVRKSSL</sequence>
<feature type="transmembrane region" description="Helical" evidence="1">
    <location>
        <begin position="36"/>
        <end position="53"/>
    </location>
</feature>
<keyword evidence="1" id="KW-0472">Membrane</keyword>